<dbReference type="NCBIfam" id="TIGR04265">
    <property type="entry name" value="bac_cardiolipin"/>
    <property type="match status" value="1"/>
</dbReference>
<dbReference type="CDD" id="cd09160">
    <property type="entry name" value="PLDc_SMU_988_like_2"/>
    <property type="match status" value="1"/>
</dbReference>
<keyword evidence="6" id="KW-0677">Repeat</keyword>
<keyword evidence="16" id="KW-1185">Reference proteome</keyword>
<keyword evidence="10" id="KW-0594">Phospholipid biosynthesis</keyword>
<evidence type="ECO:0000256" key="5">
    <source>
        <dbReference type="ARBA" id="ARBA00022692"/>
    </source>
</evidence>
<feature type="domain" description="PLD phosphodiesterase" evidence="14">
    <location>
        <begin position="436"/>
        <end position="463"/>
    </location>
</feature>
<dbReference type="RefSeq" id="WP_165761085.1">
    <property type="nucleotide sequence ID" value="NZ_CP178353.1"/>
</dbReference>
<evidence type="ECO:0000256" key="9">
    <source>
        <dbReference type="ARBA" id="ARBA00023136"/>
    </source>
</evidence>
<dbReference type="InterPro" id="IPR025202">
    <property type="entry name" value="PLD-like_dom"/>
</dbReference>
<keyword evidence="7 13" id="KW-1133">Transmembrane helix</keyword>
<dbReference type="Pfam" id="PF13091">
    <property type="entry name" value="PLDc_2"/>
    <property type="match status" value="2"/>
</dbReference>
<evidence type="ECO:0000256" key="13">
    <source>
        <dbReference type="SAM" id="Phobius"/>
    </source>
</evidence>
<dbReference type="AlphaFoldDB" id="A0A252F3Q4"/>
<dbReference type="SUPFAM" id="SSF56024">
    <property type="entry name" value="Phospholipase D/nuclease"/>
    <property type="match status" value="2"/>
</dbReference>
<dbReference type="Gene3D" id="3.30.870.10">
    <property type="entry name" value="Endonuclease Chain A"/>
    <property type="match status" value="2"/>
</dbReference>
<evidence type="ECO:0000256" key="11">
    <source>
        <dbReference type="ARBA" id="ARBA00023264"/>
    </source>
</evidence>
<evidence type="ECO:0000313" key="15">
    <source>
        <dbReference type="EMBL" id="OUM20423.1"/>
    </source>
</evidence>
<feature type="transmembrane region" description="Helical" evidence="13">
    <location>
        <begin position="56"/>
        <end position="73"/>
    </location>
</feature>
<keyword evidence="3" id="KW-0444">Lipid biosynthesis</keyword>
<keyword evidence="9 13" id="KW-0472">Membrane</keyword>
<keyword evidence="8" id="KW-0443">Lipid metabolism</keyword>
<dbReference type="GO" id="GO:0008808">
    <property type="term" value="F:cardiolipin synthase activity"/>
    <property type="evidence" value="ECO:0007669"/>
    <property type="project" value="UniProtKB-UniRule"/>
</dbReference>
<organism evidence="15 16">
    <name type="scientific">Butyricicoccus porcorum</name>
    <dbReference type="NCBI Taxonomy" id="1945634"/>
    <lineage>
        <taxon>Bacteria</taxon>
        <taxon>Bacillati</taxon>
        <taxon>Bacillota</taxon>
        <taxon>Clostridia</taxon>
        <taxon>Eubacteriales</taxon>
        <taxon>Butyricicoccaceae</taxon>
        <taxon>Butyricicoccus</taxon>
    </lineage>
</organism>
<evidence type="ECO:0000256" key="6">
    <source>
        <dbReference type="ARBA" id="ARBA00022737"/>
    </source>
</evidence>
<keyword evidence="5 13" id="KW-0812">Transmembrane</keyword>
<evidence type="ECO:0000256" key="7">
    <source>
        <dbReference type="ARBA" id="ARBA00022989"/>
    </source>
</evidence>
<proteinExistence type="predicted"/>
<protein>
    <recommendedName>
        <fullName evidence="12">Cardiolipin synthase</fullName>
        <ecNumber evidence="12">2.7.8.-</ecNumber>
    </recommendedName>
</protein>
<gene>
    <name evidence="15" type="ORF">CBW42_06190</name>
</gene>
<dbReference type="CDD" id="cd09154">
    <property type="entry name" value="PLDc_SMU_988_like_1"/>
    <property type="match status" value="1"/>
</dbReference>
<comment type="caution">
    <text evidence="15">The sequence shown here is derived from an EMBL/GenBank/DDBJ whole genome shotgun (WGS) entry which is preliminary data.</text>
</comment>
<dbReference type="EMBL" id="NHOC01000005">
    <property type="protein sequence ID" value="OUM20423.1"/>
    <property type="molecule type" value="Genomic_DNA"/>
</dbReference>
<evidence type="ECO:0000256" key="12">
    <source>
        <dbReference type="NCBIfam" id="TIGR04265"/>
    </source>
</evidence>
<dbReference type="InterPro" id="IPR001736">
    <property type="entry name" value="PLipase_D/transphosphatidylase"/>
</dbReference>
<comment type="subcellular location">
    <subcellularLocation>
        <location evidence="1">Cell membrane</location>
        <topology evidence="1">Multi-pass membrane protein</topology>
    </subcellularLocation>
</comment>
<name>A0A252F3Q4_9FIRM</name>
<keyword evidence="4" id="KW-0808">Transferase</keyword>
<evidence type="ECO:0000256" key="2">
    <source>
        <dbReference type="ARBA" id="ARBA00022475"/>
    </source>
</evidence>
<evidence type="ECO:0000256" key="1">
    <source>
        <dbReference type="ARBA" id="ARBA00004651"/>
    </source>
</evidence>
<dbReference type="GO" id="GO:0032049">
    <property type="term" value="P:cardiolipin biosynthetic process"/>
    <property type="evidence" value="ECO:0007669"/>
    <property type="project" value="UniProtKB-UniRule"/>
</dbReference>
<evidence type="ECO:0000256" key="3">
    <source>
        <dbReference type="ARBA" id="ARBA00022516"/>
    </source>
</evidence>
<evidence type="ECO:0000259" key="14">
    <source>
        <dbReference type="PROSITE" id="PS50035"/>
    </source>
</evidence>
<evidence type="ECO:0000256" key="8">
    <source>
        <dbReference type="ARBA" id="ARBA00023098"/>
    </source>
</evidence>
<dbReference type="Proteomes" id="UP000194903">
    <property type="component" value="Unassembled WGS sequence"/>
</dbReference>
<dbReference type="InterPro" id="IPR027379">
    <property type="entry name" value="CLS_N"/>
</dbReference>
<dbReference type="GO" id="GO:0005886">
    <property type="term" value="C:plasma membrane"/>
    <property type="evidence" value="ECO:0007669"/>
    <property type="project" value="UniProtKB-SubCell"/>
</dbReference>
<dbReference type="PANTHER" id="PTHR21248:SF22">
    <property type="entry name" value="PHOSPHOLIPASE D"/>
    <property type="match status" value="1"/>
</dbReference>
<dbReference type="PROSITE" id="PS50035">
    <property type="entry name" value="PLD"/>
    <property type="match status" value="2"/>
</dbReference>
<dbReference type="Pfam" id="PF13396">
    <property type="entry name" value="PLDc_N"/>
    <property type="match status" value="1"/>
</dbReference>
<feature type="domain" description="PLD phosphodiesterase" evidence="14">
    <location>
        <begin position="259"/>
        <end position="286"/>
    </location>
</feature>
<keyword evidence="2" id="KW-1003">Cell membrane</keyword>
<evidence type="ECO:0000313" key="16">
    <source>
        <dbReference type="Proteomes" id="UP000194903"/>
    </source>
</evidence>
<sequence>MQNRSFPRKAKKASQKVRRSVFSFLFNRLTISALLILLQLALVVSAFVFLQGRIKHLYNILRVISLVVIIWLIRKPDNPAYKISWIIIILILAPIGSLFYLFWGNTPFNRARLIKIRPIDVTRIEPSHPSATHELCTRLPRHRRNCQYLHSIAEMPAWKDTATEYFPVGEFMFESMLSELKKAKRFIFMEFFIIDRGHMWDAILDILRKKAAEGVDVRVMYDDVGCISKLPHNYSKTLESMGIRVIRFNRFVPMLNTYFNYRDHRKICVIDGNVGYTGGINLADEYINEKERFGHWKDTGVKLTGSGVANLTALFLQLWDFSVGSTTENLEDYLPTITAPSDGYVQAFADSPLDDYNVSETVFLNIINNATRSVYITSPYLALDNEMITALCNAAESGIDVRIVTPGIPDKKSVYLITRSYYAQLIRAGVRIYEYTPGFIHAKMIVADNDVAVVGTINMDFRSFYLHFECGTVFYRGSVVDKVRSDILETIEKSEEIDAHWIKSYPWIKSIGASLLSLLIPLM</sequence>
<keyword evidence="11" id="KW-1208">Phospholipid metabolism</keyword>
<feature type="transmembrane region" description="Helical" evidence="13">
    <location>
        <begin position="21"/>
        <end position="50"/>
    </location>
</feature>
<reference evidence="15 16" key="1">
    <citation type="submission" date="2017-05" db="EMBL/GenBank/DDBJ databases">
        <title>Butyricicoccus porcorum sp. nov. a butyrate-producing bacterium from the swine intestinal tract.</title>
        <authorList>
            <person name="Trachsel J."/>
            <person name="Humphrey S."/>
            <person name="Allen H.K."/>
        </authorList>
    </citation>
    <scope>NUCLEOTIDE SEQUENCE [LARGE SCALE GENOMIC DNA]</scope>
    <source>
        <strain evidence="15">BB10</strain>
    </source>
</reference>
<dbReference type="SMART" id="SM00155">
    <property type="entry name" value="PLDc"/>
    <property type="match status" value="2"/>
</dbReference>
<dbReference type="InterPro" id="IPR022924">
    <property type="entry name" value="Cardiolipin_synthase"/>
</dbReference>
<evidence type="ECO:0000256" key="4">
    <source>
        <dbReference type="ARBA" id="ARBA00022679"/>
    </source>
</evidence>
<accession>A0A252F3Q4</accession>
<dbReference type="EC" id="2.7.8.-" evidence="12"/>
<feature type="transmembrane region" description="Helical" evidence="13">
    <location>
        <begin position="85"/>
        <end position="103"/>
    </location>
</feature>
<dbReference type="PANTHER" id="PTHR21248">
    <property type="entry name" value="CARDIOLIPIN SYNTHASE"/>
    <property type="match status" value="1"/>
</dbReference>
<evidence type="ECO:0000256" key="10">
    <source>
        <dbReference type="ARBA" id="ARBA00023209"/>
    </source>
</evidence>